<evidence type="ECO:0000313" key="2">
    <source>
        <dbReference type="EMBL" id="RIY11547.1"/>
    </source>
</evidence>
<feature type="signal peptide" evidence="1">
    <location>
        <begin position="1"/>
        <end position="18"/>
    </location>
</feature>
<feature type="chain" id="PRO_5019516235" description="DUF5007 domain-containing protein" evidence="1">
    <location>
        <begin position="19"/>
        <end position="308"/>
    </location>
</feature>
<keyword evidence="3" id="KW-1185">Reference proteome</keyword>
<comment type="caution">
    <text evidence="2">The sequence shown here is derived from an EMBL/GenBank/DDBJ whole genome shotgun (WGS) entry which is preliminary data.</text>
</comment>
<dbReference type="AlphaFoldDB" id="A0A418R283"/>
<dbReference type="PROSITE" id="PS51257">
    <property type="entry name" value="PROKAR_LIPOPROTEIN"/>
    <property type="match status" value="1"/>
</dbReference>
<reference evidence="2 3" key="1">
    <citation type="submission" date="2018-09" db="EMBL/GenBank/DDBJ databases">
        <authorList>
            <person name="Zeman M."/>
            <person name="Pardy F."/>
        </authorList>
    </citation>
    <scope>NUCLEOTIDE SEQUENCE [LARGE SCALE GENOMIC DNA]</scope>
    <source>
        <strain evidence="2 3">CCM 8852</strain>
    </source>
</reference>
<organism evidence="2 3">
    <name type="scientific">Hymenobacter rubripertinctus</name>
    <dbReference type="NCBI Taxonomy" id="2029981"/>
    <lineage>
        <taxon>Bacteria</taxon>
        <taxon>Pseudomonadati</taxon>
        <taxon>Bacteroidota</taxon>
        <taxon>Cytophagia</taxon>
        <taxon>Cytophagales</taxon>
        <taxon>Hymenobacteraceae</taxon>
        <taxon>Hymenobacter</taxon>
    </lineage>
</organism>
<proteinExistence type="predicted"/>
<accession>A0A418R283</accession>
<evidence type="ECO:0000256" key="1">
    <source>
        <dbReference type="SAM" id="SignalP"/>
    </source>
</evidence>
<dbReference type="RefSeq" id="WP_119655067.1">
    <property type="nucleotide sequence ID" value="NZ_JBHUOI010000008.1"/>
</dbReference>
<reference evidence="2 3" key="2">
    <citation type="submission" date="2019-01" db="EMBL/GenBank/DDBJ databases">
        <title>Hymenobacter humicola sp. nov., isolated from soils in Antarctica.</title>
        <authorList>
            <person name="Sedlacek I."/>
            <person name="Holochova P."/>
            <person name="Kralova S."/>
            <person name="Pantucek R."/>
            <person name="Stankova E."/>
            <person name="Vrbovska V."/>
            <person name="Kristofova L."/>
            <person name="Svec P."/>
            <person name="Busse H.-J."/>
        </authorList>
    </citation>
    <scope>NUCLEOTIDE SEQUENCE [LARGE SCALE GENOMIC DNA]</scope>
    <source>
        <strain evidence="2 3">CCM 8852</strain>
    </source>
</reference>
<keyword evidence="1" id="KW-0732">Signal</keyword>
<evidence type="ECO:0000313" key="3">
    <source>
        <dbReference type="Proteomes" id="UP000284250"/>
    </source>
</evidence>
<protein>
    <recommendedName>
        <fullName evidence="4">DUF5007 domain-containing protein</fullName>
    </recommendedName>
</protein>
<gene>
    <name evidence="2" type="ORF">D0T11_06990</name>
</gene>
<dbReference type="Proteomes" id="UP000284250">
    <property type="component" value="Unassembled WGS sequence"/>
</dbReference>
<dbReference type="OrthoDB" id="877329at2"/>
<dbReference type="EMBL" id="QYCN01000008">
    <property type="protein sequence ID" value="RIY11547.1"/>
    <property type="molecule type" value="Genomic_DNA"/>
</dbReference>
<evidence type="ECO:0008006" key="4">
    <source>
        <dbReference type="Google" id="ProtNLM"/>
    </source>
</evidence>
<name>A0A418R283_9BACT</name>
<sequence>MPRYLLLLPALAALLLTACEPALQPGPRVEFVGSTRFNTTDRRLTTPGDTVANRVYGEADGSALARLQITVDYEPVPEPIIYDPIKTPDKRTFTYLDMAIPDAGKEQFAFQSVQPTRTTAGQEVWHYKFTDAEGLTGVRSLRLRLGRTDSAAAYHSYTVTVQAPGDKRRRFLALREGLTLPDFSVIDLPQNRPLIDLVYVPQTGTAAPTFATATDAVLGLLWPNARATLIRNTPLTSVEFAAAGTTAALTTAFNNGTSFAPRPTSTGALKEGQVMAFLTPGDKYGLLLVQTIVSTGIRSVVVQVRISK</sequence>